<proteinExistence type="predicted"/>
<gene>
    <name evidence="3" type="ORF">JI749_15160</name>
</gene>
<dbReference type="InterPro" id="IPR036365">
    <property type="entry name" value="PGBD-like_sf"/>
</dbReference>
<keyword evidence="1" id="KW-0812">Transmembrane</keyword>
<dbReference type="EMBL" id="CP068047">
    <property type="protein sequence ID" value="QQR35670.1"/>
    <property type="molecule type" value="Genomic_DNA"/>
</dbReference>
<reference evidence="3 4" key="1">
    <citation type="submission" date="2021-01" db="EMBL/GenBank/DDBJ databases">
        <title>Genome seq and assembly of Devosia sp. G19.</title>
        <authorList>
            <person name="Chhetri G."/>
        </authorList>
    </citation>
    <scope>NUCLEOTIDE SEQUENCE [LARGE SCALE GENOMIC DNA]</scope>
    <source>
        <strain evidence="3 4">G19</strain>
    </source>
</reference>
<sequence>MTATTLSRLPLLAGSAVAATLGRAGLWTISRYMRTPLASTGMLALVTLTALAASNALYFQTARHPAPFFAPATNVAIAEPEAAPQPMPAPQRQTAVVTAPPATLPAPVTQETTGSVASAPAPVPSTPVGNTDAFAVQKKLTELGLFSGTVDGFYGPMTANAIRAFEQRNGLEPTGALTPDVIDAILRSDAAGKVPVAMAAPASQPAPVVQPAIAVQPAVQPQAALVAAPEPDRMVARLPTLSPVDQAVDTIGNAAAQTIDSIVAAVDGGRTTPPAPAVKPVPALPLMATPQTQQMPAPVQVASLEPMAAPRPAVAVEAQPTQAVAANVAPANNVQLVSTIQRGLASLGFYHGSIDGHPGDATAKAIREFENFHSYRVTGQVNPDLVGLLRQAGAAI</sequence>
<evidence type="ECO:0000256" key="1">
    <source>
        <dbReference type="SAM" id="Phobius"/>
    </source>
</evidence>
<dbReference type="Proteomes" id="UP000595460">
    <property type="component" value="Chromosome"/>
</dbReference>
<dbReference type="InterPro" id="IPR002477">
    <property type="entry name" value="Peptidoglycan-bd-like"/>
</dbReference>
<accession>A0ABX7BUQ7</accession>
<feature type="domain" description="Peptidoglycan binding-like" evidence="2">
    <location>
        <begin position="135"/>
        <end position="185"/>
    </location>
</feature>
<dbReference type="InterPro" id="IPR036366">
    <property type="entry name" value="PGBDSf"/>
</dbReference>
<evidence type="ECO:0000313" key="3">
    <source>
        <dbReference type="EMBL" id="QQR35670.1"/>
    </source>
</evidence>
<feature type="transmembrane region" description="Helical" evidence="1">
    <location>
        <begin position="42"/>
        <end position="59"/>
    </location>
</feature>
<keyword evidence="1" id="KW-0472">Membrane</keyword>
<keyword evidence="1" id="KW-1133">Transmembrane helix</keyword>
<name>A0ABX7BUQ7_9HYPH</name>
<organism evidence="3 4">
    <name type="scientific">Devosia oryziradicis</name>
    <dbReference type="NCBI Taxonomy" id="2801335"/>
    <lineage>
        <taxon>Bacteria</taxon>
        <taxon>Pseudomonadati</taxon>
        <taxon>Pseudomonadota</taxon>
        <taxon>Alphaproteobacteria</taxon>
        <taxon>Hyphomicrobiales</taxon>
        <taxon>Devosiaceae</taxon>
        <taxon>Devosia</taxon>
    </lineage>
</organism>
<dbReference type="Gene3D" id="1.10.101.10">
    <property type="entry name" value="PGBD-like superfamily/PGBD"/>
    <property type="match status" value="2"/>
</dbReference>
<dbReference type="RefSeq" id="WP_201655752.1">
    <property type="nucleotide sequence ID" value="NZ_CP068047.1"/>
</dbReference>
<keyword evidence="4" id="KW-1185">Reference proteome</keyword>
<evidence type="ECO:0000313" key="4">
    <source>
        <dbReference type="Proteomes" id="UP000595460"/>
    </source>
</evidence>
<protein>
    <submittedName>
        <fullName evidence="3">Peptidoglycan-binding protein</fullName>
    </submittedName>
</protein>
<evidence type="ECO:0000259" key="2">
    <source>
        <dbReference type="Pfam" id="PF01471"/>
    </source>
</evidence>
<dbReference type="Pfam" id="PF01471">
    <property type="entry name" value="PG_binding_1"/>
    <property type="match status" value="2"/>
</dbReference>
<feature type="domain" description="Peptidoglycan binding-like" evidence="2">
    <location>
        <begin position="335"/>
        <end position="386"/>
    </location>
</feature>
<dbReference type="SUPFAM" id="SSF47090">
    <property type="entry name" value="PGBD-like"/>
    <property type="match status" value="2"/>
</dbReference>